<evidence type="ECO:0000259" key="5">
    <source>
        <dbReference type="SMART" id="SM00382"/>
    </source>
</evidence>
<comment type="caution">
    <text evidence="6">The sequence shown here is derived from an EMBL/GenBank/DDBJ whole genome shotgun (WGS) entry which is preliminary data.</text>
</comment>
<dbReference type="FunFam" id="3.40.50.300:FF:000567">
    <property type="entry name" value="ATPase, AAA family protein"/>
    <property type="match status" value="1"/>
</dbReference>
<dbReference type="GO" id="GO:0004672">
    <property type="term" value="F:protein kinase activity"/>
    <property type="evidence" value="ECO:0007669"/>
    <property type="project" value="InterPro"/>
</dbReference>
<dbReference type="PROSITE" id="PS00674">
    <property type="entry name" value="AAA"/>
    <property type="match status" value="1"/>
</dbReference>
<keyword evidence="7" id="KW-1185">Reference proteome</keyword>
<dbReference type="EMBL" id="WHWC01000013">
    <property type="protein sequence ID" value="KAG8371642.1"/>
    <property type="molecule type" value="Genomic_DNA"/>
</dbReference>
<evidence type="ECO:0000313" key="7">
    <source>
        <dbReference type="Proteomes" id="UP000826271"/>
    </source>
</evidence>
<dbReference type="InterPro" id="IPR027417">
    <property type="entry name" value="P-loop_NTPase"/>
</dbReference>
<keyword evidence="4" id="KW-0067">ATP-binding</keyword>
<sequence>MVQPSSKREGFSTIPNVKWDDVGGLDHLRQEFDRYIFRCIKFPEYYEDLGLNLETGFLLYGPPGCGKTLIAKAVANEVGANFIHIKGPQLLNKYVGESELALQTIFSRARTNSPCVIFFDEVDALTTNRSKEGGWVVERLVNQLLIELDGAEQRRGVYVIGATNRPEVMDSALLRSGRFGNFLYVPLPSPDEQGMILKALARKKPIDAIVDLMAIGKDIACENLSGADLSALISEAVMVALDEKLTLSPSAPSTIKGEHFKRALEKISPSVSDKRGSWKRFYAEVASAERFFEWEAGVFGRGDLAPMLKDFYGMDKDKEKEDLQVFMLLHHSQMTGHLRLWMHPKASLLMGPPRCGKTMFARAIANDSGLPFYEVSATDLVTGLITCIDESNTPCRPGDYVVFIGATNRSDGESKGMADGEYKEKLERHVISMDDFETLAYVVKTDANFTYHSISYCPEVAISIQPSSGFSNILNVKWDDVGGYAHIKEDLKHSVVYPIKFPELYKGFVEDASKTRCILYGPTCCGKTLIAIAVASEAGANFKHIKNFEGLDSELAVQKIFSHARACSPCLLFIDEVHFTLGACWFGKLLHVPLPSPVERLTILKVAVRKRIDATVDLMAIGKDGPCEDLNGAHLKGIIDEAAWTLWKEEVKKDLASMLKDFYGMDKVKEKGDLQVFLLLHHSQMTGHLGLRMHPKAILLMGPPRYGKSMFARAIANDFGLPFYEVSATDLVTGLITCINESNIPCRPGDYVAFIGATNRSDGESKGMADGEYKEKLERHVISMNDFEVTCIPILSHNISLHFKEEEVMRESVVGGIDIDFAFDLLFNWLQEFAISIQPSSGFSNILNMKWDDVGGYDHIKEDLKHYVVYPIKLPELYKGFAEDASKTRCILYGPTGCGKTLIAMAVANEARTNFRHIKNFEGLDNELTGQTIFSHARACSPCLLFIDEVHFTLGRFGKLLHVPLPSPVERVTILKVLARKRIDATVDLMAIGKDGAYEDLSGAHLKGIIDEAAWTLWKEEVKKDESNTPCRPGDYVAFIGATNRSDGESKGRADGEYKEKLESLVLSMDDFENEVSVSVIIAFDLLFNRLQEVAISIQPSSGFSNILNVKWDDVGGYDHIKEDLKHSVVYPIKFPELYKGFAEDASKTRCLLYGPTCCGKTLIAMAVANEAGANFKHIKSSNVLFDEDMIAHAVSYSTRLQKAGLKRKLLEITPAYVAPGTLARKGYDVVKVDICSCGVTLFVLMAGYFPFHDQNVMAMNKKIYEARITIPEIMNNKWFKKGFKHVKFCIEDYKLRSGNDYGH</sequence>
<accession>A0AAV6WVG9</accession>
<feature type="domain" description="AAA+ ATPase" evidence="5">
    <location>
        <begin position="53"/>
        <end position="189"/>
    </location>
</feature>
<dbReference type="GO" id="GO:0005737">
    <property type="term" value="C:cytoplasm"/>
    <property type="evidence" value="ECO:0007669"/>
    <property type="project" value="UniProtKB-SubCell"/>
</dbReference>
<dbReference type="SMART" id="SM00382">
    <property type="entry name" value="AAA"/>
    <property type="match status" value="4"/>
</dbReference>
<dbReference type="InterPro" id="IPR000719">
    <property type="entry name" value="Prot_kinase_dom"/>
</dbReference>
<dbReference type="Proteomes" id="UP000826271">
    <property type="component" value="Unassembled WGS sequence"/>
</dbReference>
<evidence type="ECO:0000256" key="3">
    <source>
        <dbReference type="ARBA" id="ARBA00022741"/>
    </source>
</evidence>
<evidence type="ECO:0000256" key="2">
    <source>
        <dbReference type="ARBA" id="ARBA00022490"/>
    </source>
</evidence>
<keyword evidence="2" id="KW-0963">Cytoplasm</keyword>
<dbReference type="Pfam" id="PF00069">
    <property type="entry name" value="Pkinase"/>
    <property type="match status" value="1"/>
</dbReference>
<organism evidence="6 7">
    <name type="scientific">Buddleja alternifolia</name>
    <dbReference type="NCBI Taxonomy" id="168488"/>
    <lineage>
        <taxon>Eukaryota</taxon>
        <taxon>Viridiplantae</taxon>
        <taxon>Streptophyta</taxon>
        <taxon>Embryophyta</taxon>
        <taxon>Tracheophyta</taxon>
        <taxon>Spermatophyta</taxon>
        <taxon>Magnoliopsida</taxon>
        <taxon>eudicotyledons</taxon>
        <taxon>Gunneridae</taxon>
        <taxon>Pentapetalae</taxon>
        <taxon>asterids</taxon>
        <taxon>lamiids</taxon>
        <taxon>Lamiales</taxon>
        <taxon>Scrophulariaceae</taxon>
        <taxon>Buddlejeae</taxon>
        <taxon>Buddleja</taxon>
    </lineage>
</organism>
<reference evidence="6" key="1">
    <citation type="submission" date="2019-10" db="EMBL/GenBank/DDBJ databases">
        <authorList>
            <person name="Zhang R."/>
            <person name="Pan Y."/>
            <person name="Wang J."/>
            <person name="Ma R."/>
            <person name="Yu S."/>
        </authorList>
    </citation>
    <scope>NUCLEOTIDE SEQUENCE</scope>
    <source>
        <strain evidence="6">LA-IB0</strain>
        <tissue evidence="6">Leaf</tissue>
    </source>
</reference>
<feature type="domain" description="AAA+ ATPase" evidence="5">
    <location>
        <begin position="886"/>
        <end position="1080"/>
    </location>
</feature>
<evidence type="ECO:0000256" key="1">
    <source>
        <dbReference type="ARBA" id="ARBA00004496"/>
    </source>
</evidence>
<feature type="domain" description="AAA+ ATPase" evidence="5">
    <location>
        <begin position="343"/>
        <end position="480"/>
    </location>
</feature>
<evidence type="ECO:0000313" key="6">
    <source>
        <dbReference type="EMBL" id="KAG8371642.1"/>
    </source>
</evidence>
<dbReference type="Pfam" id="PF00004">
    <property type="entry name" value="AAA"/>
    <property type="match status" value="5"/>
</dbReference>
<name>A0AAV6WVG9_9LAMI</name>
<protein>
    <recommendedName>
        <fullName evidence="5">AAA+ ATPase domain-containing protein</fullName>
    </recommendedName>
</protein>
<dbReference type="InterPro" id="IPR003593">
    <property type="entry name" value="AAA+_ATPase"/>
</dbReference>
<feature type="domain" description="AAA+ ATPase" evidence="5">
    <location>
        <begin position="513"/>
        <end position="705"/>
    </location>
</feature>
<dbReference type="PANTHER" id="PTHR48470:SF1">
    <property type="entry name" value="CELL DIVISION CONTROL PROTEIN 48 C ISOFORM 1"/>
    <property type="match status" value="1"/>
</dbReference>
<dbReference type="InterPro" id="IPR003959">
    <property type="entry name" value="ATPase_AAA_core"/>
</dbReference>
<dbReference type="GO" id="GO:0016887">
    <property type="term" value="F:ATP hydrolysis activity"/>
    <property type="evidence" value="ECO:0007669"/>
    <property type="project" value="InterPro"/>
</dbReference>
<proteinExistence type="predicted"/>
<evidence type="ECO:0000256" key="4">
    <source>
        <dbReference type="ARBA" id="ARBA00022840"/>
    </source>
</evidence>
<dbReference type="Gene3D" id="1.10.8.60">
    <property type="match status" value="2"/>
</dbReference>
<dbReference type="InterPro" id="IPR003960">
    <property type="entry name" value="ATPase_AAA_CS"/>
</dbReference>
<keyword evidence="3" id="KW-0547">Nucleotide-binding</keyword>
<comment type="subcellular location">
    <subcellularLocation>
        <location evidence="1">Cytoplasm</location>
    </subcellularLocation>
</comment>
<gene>
    <name evidence="6" type="ORF">BUALT_Bualt13G0109400</name>
</gene>
<dbReference type="SUPFAM" id="SSF56112">
    <property type="entry name" value="Protein kinase-like (PK-like)"/>
    <property type="match status" value="1"/>
</dbReference>
<dbReference type="InterPro" id="IPR055278">
    <property type="entry name" value="CDC48c"/>
</dbReference>
<dbReference type="InterPro" id="IPR011009">
    <property type="entry name" value="Kinase-like_dom_sf"/>
</dbReference>
<dbReference type="PANTHER" id="PTHR48470">
    <property type="entry name" value="CELL DIVISION CONTROL PROTEIN 48 C ISOFORM 1"/>
    <property type="match status" value="1"/>
</dbReference>
<dbReference type="SUPFAM" id="SSF52540">
    <property type="entry name" value="P-loop containing nucleoside triphosphate hydrolases"/>
    <property type="match status" value="6"/>
</dbReference>
<dbReference type="GO" id="GO:0005524">
    <property type="term" value="F:ATP binding"/>
    <property type="evidence" value="ECO:0007669"/>
    <property type="project" value="UniProtKB-KW"/>
</dbReference>
<dbReference type="Gene3D" id="3.40.50.300">
    <property type="entry name" value="P-loop containing nucleotide triphosphate hydrolases"/>
    <property type="match status" value="6"/>
</dbReference>